<dbReference type="GO" id="GO:0005856">
    <property type="term" value="C:cytoskeleton"/>
    <property type="evidence" value="ECO:0007669"/>
    <property type="project" value="UniProtKB-ARBA"/>
</dbReference>
<dbReference type="Proteomes" id="UP000688137">
    <property type="component" value="Unassembled WGS sequence"/>
</dbReference>
<dbReference type="Pfam" id="PF13863">
    <property type="entry name" value="DUF4200"/>
    <property type="match status" value="1"/>
</dbReference>
<name>A0A8S1LUZ7_PARPR</name>
<dbReference type="OMA" id="LDMDQIG"/>
<evidence type="ECO:0000313" key="6">
    <source>
        <dbReference type="Proteomes" id="UP000688137"/>
    </source>
</evidence>
<keyword evidence="1 2" id="KW-0175">Coiled coil</keyword>
<dbReference type="InterPro" id="IPR051147">
    <property type="entry name" value="CFAP_domain-containing"/>
</dbReference>
<dbReference type="InterPro" id="IPR025252">
    <property type="entry name" value="DUF4200"/>
</dbReference>
<gene>
    <name evidence="5" type="ORF">PPRIM_AZ9-3.1.T0460271</name>
</gene>
<sequence length="559" mass="67048">MIDNPFEFERDSKKFTNSLEHDRNATEEEDDKQQQTRLTQLYIGKSAGRYGLLRKLEEQTQAEKLAVERDLVFSQDLKSKSYNLKSDPIQCHLKQFNPRMLEKNYQDSLQKAYKIKSILNEKKETLQDFVEKKREICLTNLNILTKKEETNRLEDFIKNEQESLQARKLYFKNDCELVKRFMSEVKSQADQAAILADKEMRRKEEVKVEVARILAQIDRLKLLKSKLQDEYDKLDKYRQFLEKIKQHYKTKFSELEKDIILPQSISNSKKTLFLTGVNVLESEIRSKEQIESLQFEYKQNKMADIVIEILDAIEEGNLRNMQNQRDSEEEIEQKKREAERLKEIFVIHQKENEQRLKILEKQYVMHQQYQQEQKKQEKVDQNKLEFAEGENLDMDQIGKRIIEIYADVSKKDQDPLIKKLGIDSKLLKITLNQLEKIVLELSEYKLQFIMKSKQDYLDAEKKINQKKKEQRQTIQKDEEKKKQIIERRRKKEEQMANFYRGRKDMRRNYPEEKVIVEQVVEDNGENDDEKYFQENYELVYVPSQKTDNISSSQLVQQQQ</sequence>
<feature type="coiled-coil region" evidence="2">
    <location>
        <begin position="449"/>
        <end position="495"/>
    </location>
</feature>
<keyword evidence="6" id="KW-1185">Reference proteome</keyword>
<accession>A0A8S1LUZ7</accession>
<evidence type="ECO:0000256" key="1">
    <source>
        <dbReference type="ARBA" id="ARBA00023054"/>
    </source>
</evidence>
<evidence type="ECO:0000256" key="3">
    <source>
        <dbReference type="SAM" id="MobiDB-lite"/>
    </source>
</evidence>
<proteinExistence type="predicted"/>
<dbReference type="AlphaFoldDB" id="A0A8S1LUZ7"/>
<evidence type="ECO:0000256" key="2">
    <source>
        <dbReference type="SAM" id="Coils"/>
    </source>
</evidence>
<evidence type="ECO:0000313" key="5">
    <source>
        <dbReference type="EMBL" id="CAD8071049.1"/>
    </source>
</evidence>
<feature type="domain" description="DUF4200" evidence="4">
    <location>
        <begin position="129"/>
        <end position="246"/>
    </location>
</feature>
<protein>
    <recommendedName>
        <fullName evidence="4">DUF4200 domain-containing protein</fullName>
    </recommendedName>
</protein>
<feature type="region of interest" description="Disordered" evidence="3">
    <location>
        <begin position="1"/>
        <end position="36"/>
    </location>
</feature>
<dbReference type="PANTHER" id="PTHR21683">
    <property type="entry name" value="COILED-COIL DOMAIN-CONTAINING PROTEIN 42 LIKE-2-LIKE-RELATED"/>
    <property type="match status" value="1"/>
</dbReference>
<reference evidence="5" key="1">
    <citation type="submission" date="2021-01" db="EMBL/GenBank/DDBJ databases">
        <authorList>
            <consortium name="Genoscope - CEA"/>
            <person name="William W."/>
        </authorList>
    </citation>
    <scope>NUCLEOTIDE SEQUENCE</scope>
</reference>
<comment type="caution">
    <text evidence="5">The sequence shown here is derived from an EMBL/GenBank/DDBJ whole genome shotgun (WGS) entry which is preliminary data.</text>
</comment>
<dbReference type="EMBL" id="CAJJDM010000046">
    <property type="protein sequence ID" value="CAD8071049.1"/>
    <property type="molecule type" value="Genomic_DNA"/>
</dbReference>
<feature type="coiled-coil region" evidence="2">
    <location>
        <begin position="318"/>
        <end position="351"/>
    </location>
</feature>
<organism evidence="5 6">
    <name type="scientific">Paramecium primaurelia</name>
    <dbReference type="NCBI Taxonomy" id="5886"/>
    <lineage>
        <taxon>Eukaryota</taxon>
        <taxon>Sar</taxon>
        <taxon>Alveolata</taxon>
        <taxon>Ciliophora</taxon>
        <taxon>Intramacronucleata</taxon>
        <taxon>Oligohymenophorea</taxon>
        <taxon>Peniculida</taxon>
        <taxon>Parameciidae</taxon>
        <taxon>Paramecium</taxon>
    </lineage>
</organism>
<dbReference type="PANTHER" id="PTHR21683:SF3">
    <property type="entry name" value="CILIA AND FLAGELLA ASSOCIATED PROTEIN 100"/>
    <property type="match status" value="1"/>
</dbReference>
<feature type="compositionally biased region" description="Basic and acidic residues" evidence="3">
    <location>
        <begin position="7"/>
        <end position="26"/>
    </location>
</feature>
<evidence type="ECO:0000259" key="4">
    <source>
        <dbReference type="Pfam" id="PF13863"/>
    </source>
</evidence>
<feature type="coiled-coil region" evidence="2">
    <location>
        <begin position="203"/>
        <end position="258"/>
    </location>
</feature>